<evidence type="ECO:0000313" key="1">
    <source>
        <dbReference type="EMBL" id="OWK38962.1"/>
    </source>
</evidence>
<gene>
    <name evidence="1" type="ORF">FRUB_06338</name>
</gene>
<reference evidence="2" key="1">
    <citation type="submission" date="2017-06" db="EMBL/GenBank/DDBJ databases">
        <title>Genome analysis of Fimbriiglobus ruber SP5, the first member of the order Planctomycetales with confirmed chitinolytic capability.</title>
        <authorList>
            <person name="Ravin N.V."/>
            <person name="Rakitin A.L."/>
            <person name="Ivanova A.A."/>
            <person name="Beletsky A.V."/>
            <person name="Kulichevskaya I.S."/>
            <person name="Mardanov A.V."/>
            <person name="Dedysh S.N."/>
        </authorList>
    </citation>
    <scope>NUCLEOTIDE SEQUENCE [LARGE SCALE GENOMIC DNA]</scope>
    <source>
        <strain evidence="2">SP5</strain>
    </source>
</reference>
<dbReference type="EMBL" id="NIDE01000012">
    <property type="protein sequence ID" value="OWK38962.1"/>
    <property type="molecule type" value="Genomic_DNA"/>
</dbReference>
<keyword evidence="2" id="KW-1185">Reference proteome</keyword>
<accession>A0A225DBV9</accession>
<sequence length="45" mass="5183">MAVVHGRAKKFFHDFLLAIGTYPSKFFHPLGHFVLFFKLMTKVSA</sequence>
<name>A0A225DBV9_9BACT</name>
<protein>
    <submittedName>
        <fullName evidence="1">Uncharacterized protein</fullName>
    </submittedName>
</protein>
<dbReference type="Proteomes" id="UP000214646">
    <property type="component" value="Unassembled WGS sequence"/>
</dbReference>
<dbReference type="AlphaFoldDB" id="A0A225DBV9"/>
<comment type="caution">
    <text evidence="1">The sequence shown here is derived from an EMBL/GenBank/DDBJ whole genome shotgun (WGS) entry which is preliminary data.</text>
</comment>
<organism evidence="1 2">
    <name type="scientific">Fimbriiglobus ruber</name>
    <dbReference type="NCBI Taxonomy" id="1908690"/>
    <lineage>
        <taxon>Bacteria</taxon>
        <taxon>Pseudomonadati</taxon>
        <taxon>Planctomycetota</taxon>
        <taxon>Planctomycetia</taxon>
        <taxon>Gemmatales</taxon>
        <taxon>Gemmataceae</taxon>
        <taxon>Fimbriiglobus</taxon>
    </lineage>
</organism>
<evidence type="ECO:0000313" key="2">
    <source>
        <dbReference type="Proteomes" id="UP000214646"/>
    </source>
</evidence>
<proteinExistence type="predicted"/>